<evidence type="ECO:0000256" key="7">
    <source>
        <dbReference type="SAM" id="Phobius"/>
    </source>
</evidence>
<dbReference type="OrthoDB" id="1470350at2759"/>
<keyword evidence="7" id="KW-0472">Membrane</keyword>
<keyword evidence="6" id="KW-0503">Monooxygenase</keyword>
<dbReference type="InterPro" id="IPR001128">
    <property type="entry name" value="Cyt_P450"/>
</dbReference>
<dbReference type="InterPro" id="IPR017972">
    <property type="entry name" value="Cyt_P450_CS"/>
</dbReference>
<dbReference type="InterPro" id="IPR050121">
    <property type="entry name" value="Cytochrome_P450_monoxygenase"/>
</dbReference>
<dbReference type="PRINTS" id="PR00463">
    <property type="entry name" value="EP450I"/>
</dbReference>
<dbReference type="SUPFAM" id="SSF48264">
    <property type="entry name" value="Cytochrome P450"/>
    <property type="match status" value="1"/>
</dbReference>
<dbReference type="Proteomes" id="UP000308652">
    <property type="component" value="Unassembled WGS sequence"/>
</dbReference>
<protein>
    <submittedName>
        <fullName evidence="8">Cytochrome P450</fullName>
    </submittedName>
</protein>
<evidence type="ECO:0000313" key="9">
    <source>
        <dbReference type="Proteomes" id="UP000308652"/>
    </source>
</evidence>
<keyword evidence="7" id="KW-0812">Transmembrane</keyword>
<comment type="cofactor">
    <cofactor evidence="1 5">
        <name>heme</name>
        <dbReference type="ChEBI" id="CHEBI:30413"/>
    </cofactor>
</comment>
<dbReference type="PANTHER" id="PTHR24305">
    <property type="entry name" value="CYTOCHROME P450"/>
    <property type="match status" value="1"/>
</dbReference>
<dbReference type="Gene3D" id="1.10.630.10">
    <property type="entry name" value="Cytochrome P450"/>
    <property type="match status" value="1"/>
</dbReference>
<accession>A0A5C3LPH2</accession>
<keyword evidence="6" id="KW-0560">Oxidoreductase</keyword>
<evidence type="ECO:0000256" key="3">
    <source>
        <dbReference type="ARBA" id="ARBA00022723"/>
    </source>
</evidence>
<dbReference type="GO" id="GO:0020037">
    <property type="term" value="F:heme binding"/>
    <property type="evidence" value="ECO:0007669"/>
    <property type="project" value="InterPro"/>
</dbReference>
<dbReference type="PRINTS" id="PR00385">
    <property type="entry name" value="P450"/>
</dbReference>
<reference evidence="8 9" key="1">
    <citation type="journal article" date="2019" name="Nat. Ecol. Evol.">
        <title>Megaphylogeny resolves global patterns of mushroom evolution.</title>
        <authorList>
            <person name="Varga T."/>
            <person name="Krizsan K."/>
            <person name="Foldi C."/>
            <person name="Dima B."/>
            <person name="Sanchez-Garcia M."/>
            <person name="Sanchez-Ramirez S."/>
            <person name="Szollosi G.J."/>
            <person name="Szarkandi J.G."/>
            <person name="Papp V."/>
            <person name="Albert L."/>
            <person name="Andreopoulos W."/>
            <person name="Angelini C."/>
            <person name="Antonin V."/>
            <person name="Barry K.W."/>
            <person name="Bougher N.L."/>
            <person name="Buchanan P."/>
            <person name="Buyck B."/>
            <person name="Bense V."/>
            <person name="Catcheside P."/>
            <person name="Chovatia M."/>
            <person name="Cooper J."/>
            <person name="Damon W."/>
            <person name="Desjardin D."/>
            <person name="Finy P."/>
            <person name="Geml J."/>
            <person name="Haridas S."/>
            <person name="Hughes K."/>
            <person name="Justo A."/>
            <person name="Karasinski D."/>
            <person name="Kautmanova I."/>
            <person name="Kiss B."/>
            <person name="Kocsube S."/>
            <person name="Kotiranta H."/>
            <person name="LaButti K.M."/>
            <person name="Lechner B.E."/>
            <person name="Liimatainen K."/>
            <person name="Lipzen A."/>
            <person name="Lukacs Z."/>
            <person name="Mihaltcheva S."/>
            <person name="Morgado L.N."/>
            <person name="Niskanen T."/>
            <person name="Noordeloos M.E."/>
            <person name="Ohm R.A."/>
            <person name="Ortiz-Santana B."/>
            <person name="Ovrebo C."/>
            <person name="Racz N."/>
            <person name="Riley R."/>
            <person name="Savchenko A."/>
            <person name="Shiryaev A."/>
            <person name="Soop K."/>
            <person name="Spirin V."/>
            <person name="Szebenyi C."/>
            <person name="Tomsovsky M."/>
            <person name="Tulloss R.E."/>
            <person name="Uehling J."/>
            <person name="Grigoriev I.V."/>
            <person name="Vagvolgyi C."/>
            <person name="Papp T."/>
            <person name="Martin F.M."/>
            <person name="Miettinen O."/>
            <person name="Hibbett D.S."/>
            <person name="Nagy L.G."/>
        </authorList>
    </citation>
    <scope>NUCLEOTIDE SEQUENCE [LARGE SCALE GENOMIC DNA]</scope>
    <source>
        <strain evidence="8 9">CBS 166.37</strain>
    </source>
</reference>
<dbReference type="EMBL" id="ML213631">
    <property type="protein sequence ID" value="TFK34497.1"/>
    <property type="molecule type" value="Genomic_DNA"/>
</dbReference>
<evidence type="ECO:0000256" key="2">
    <source>
        <dbReference type="ARBA" id="ARBA00005179"/>
    </source>
</evidence>
<dbReference type="GO" id="GO:0016705">
    <property type="term" value="F:oxidoreductase activity, acting on paired donors, with incorporation or reduction of molecular oxygen"/>
    <property type="evidence" value="ECO:0007669"/>
    <property type="project" value="InterPro"/>
</dbReference>
<evidence type="ECO:0000256" key="5">
    <source>
        <dbReference type="PIRSR" id="PIRSR602401-1"/>
    </source>
</evidence>
<evidence type="ECO:0000256" key="1">
    <source>
        <dbReference type="ARBA" id="ARBA00001971"/>
    </source>
</evidence>
<proteinExistence type="inferred from homology"/>
<dbReference type="GO" id="GO:0005506">
    <property type="term" value="F:iron ion binding"/>
    <property type="evidence" value="ECO:0007669"/>
    <property type="project" value="InterPro"/>
</dbReference>
<dbReference type="GO" id="GO:0004497">
    <property type="term" value="F:monooxygenase activity"/>
    <property type="evidence" value="ECO:0007669"/>
    <property type="project" value="UniProtKB-KW"/>
</dbReference>
<dbReference type="InterPro" id="IPR002401">
    <property type="entry name" value="Cyt_P450_E_grp-I"/>
</dbReference>
<keyword evidence="7" id="KW-1133">Transmembrane helix</keyword>
<dbReference type="PANTHER" id="PTHR24305:SF223">
    <property type="entry name" value="CYTOCHROME P450-DIT2"/>
    <property type="match status" value="1"/>
</dbReference>
<dbReference type="InterPro" id="IPR036396">
    <property type="entry name" value="Cyt_P450_sf"/>
</dbReference>
<name>A0A5C3LPH2_9AGAR</name>
<feature type="binding site" description="axial binding residue" evidence="5">
    <location>
        <position position="432"/>
    </location>
    <ligand>
        <name>heme</name>
        <dbReference type="ChEBI" id="CHEBI:30413"/>
    </ligand>
    <ligandPart>
        <name>Fe</name>
        <dbReference type="ChEBI" id="CHEBI:18248"/>
    </ligandPart>
</feature>
<keyword evidence="4 5" id="KW-0408">Iron</keyword>
<evidence type="ECO:0000256" key="4">
    <source>
        <dbReference type="ARBA" id="ARBA00023004"/>
    </source>
</evidence>
<dbReference type="Pfam" id="PF00067">
    <property type="entry name" value="p450"/>
    <property type="match status" value="1"/>
</dbReference>
<gene>
    <name evidence="8" type="ORF">BDQ12DRAFT_726892</name>
</gene>
<comment type="pathway">
    <text evidence="2">Secondary metabolite biosynthesis.</text>
</comment>
<evidence type="ECO:0000313" key="8">
    <source>
        <dbReference type="EMBL" id="TFK34497.1"/>
    </source>
</evidence>
<organism evidence="8 9">
    <name type="scientific">Crucibulum laeve</name>
    <dbReference type="NCBI Taxonomy" id="68775"/>
    <lineage>
        <taxon>Eukaryota</taxon>
        <taxon>Fungi</taxon>
        <taxon>Dikarya</taxon>
        <taxon>Basidiomycota</taxon>
        <taxon>Agaricomycotina</taxon>
        <taxon>Agaricomycetes</taxon>
        <taxon>Agaricomycetidae</taxon>
        <taxon>Agaricales</taxon>
        <taxon>Agaricineae</taxon>
        <taxon>Nidulariaceae</taxon>
        <taxon>Crucibulum</taxon>
    </lineage>
</organism>
<feature type="transmembrane region" description="Helical" evidence="7">
    <location>
        <begin position="27"/>
        <end position="45"/>
    </location>
</feature>
<keyword evidence="5 6" id="KW-0349">Heme</keyword>
<dbReference type="PROSITE" id="PS00086">
    <property type="entry name" value="CYTOCHROME_P450"/>
    <property type="match status" value="1"/>
</dbReference>
<evidence type="ECO:0000256" key="6">
    <source>
        <dbReference type="RuleBase" id="RU000461"/>
    </source>
</evidence>
<dbReference type="AlphaFoldDB" id="A0A5C3LPH2"/>
<dbReference type="STRING" id="68775.A0A5C3LPH2"/>
<sequence>MSSLSLSASLEAYLGSVHSKQLVLVEYWWLALGCLVFAFVQYLLAVPAELRHLPKVSPYATIWSYARRESVDMRVKRLVLPFAQRGEGVVLVYMLGKWGIHVLDANLVKTVCQDLDRFPKKNYQDHLHFTFLSGPNVVFSNGEMWKRHSASVKAAFDREIPVHRFVSLSHELFERMGSGGIHRFSDLVQRYTLDVVGTALLGHNFQALQASEDSFVDHFNRVMSKIATPTRLIFPFLDDWFPRQAVIADVNSLNARYDMLLQMKKQDLGLDLLSYLLEDTTMTNEELRSNLAILFSAGHDTTSGALSTAIYHLAQHPEHQATAREEVLSVLGNRVEPTFDDLGRLPFLSACIKEALRINSPISLLPARWTLEPVQLGKYFIPAGVSVVPNVCAVHHNEKNWTDPSKFDPYRFIDNKVRAIANIPFGTGPRQCVARQFSLYEQRTLLCMLLKYYEWSLPSDSMHADYVKNEFGAFGLSIPHDLDVEFSKIN</sequence>
<keyword evidence="9" id="KW-1185">Reference proteome</keyword>
<keyword evidence="3 5" id="KW-0479">Metal-binding</keyword>
<comment type="similarity">
    <text evidence="6">Belongs to the cytochrome P450 family.</text>
</comment>